<organism evidence="17 18">
    <name type="scientific">Azonexus hydrophilus</name>
    <dbReference type="NCBI Taxonomy" id="418702"/>
    <lineage>
        <taxon>Bacteria</taxon>
        <taxon>Pseudomonadati</taxon>
        <taxon>Pseudomonadota</taxon>
        <taxon>Betaproteobacteria</taxon>
        <taxon>Rhodocyclales</taxon>
        <taxon>Azonexaceae</taxon>
        <taxon>Azonexus</taxon>
    </lineage>
</organism>
<keyword evidence="7 15" id="KW-0732">Signal</keyword>
<feature type="domain" description="Cytochrome c" evidence="16">
    <location>
        <begin position="164"/>
        <end position="263"/>
    </location>
</feature>
<sequence length="270" mass="29433">MVIRQKYLVAALAVGLAGAPLLAAASDDLLEGINAYREALADGNPSELVAAEGEELWKTPRGPKNASLEKCDLGLGPGVVKGASAQLPRFFKDTGKVQDLETRLMTCMETLQGLDPKAVVNAGWLKGEKEKMAALVAYVVTESNGQKIKVDMRHPEMKKMYDLGKLAFYHRAGPMDFSCATCHGDQGKRIRMQELPDLRTQEGAAAGWGSWPAYRVSNGQFWTMQHRLNDCYRQQRTAEPIYGSDVTIALSVYLAATANGGKVMTPGIKR</sequence>
<keyword evidence="6 14" id="KW-0479">Metal-binding</keyword>
<keyword evidence="10 14" id="KW-0408">Iron</keyword>
<dbReference type="EC" id="2.8.5.2" evidence="14"/>
<evidence type="ECO:0000256" key="9">
    <source>
        <dbReference type="ARBA" id="ARBA00022982"/>
    </source>
</evidence>
<dbReference type="PIRSF" id="PIRSF038455">
    <property type="entry name" value="SoxA"/>
    <property type="match status" value="1"/>
</dbReference>
<feature type="signal peptide" evidence="15">
    <location>
        <begin position="1"/>
        <end position="25"/>
    </location>
</feature>
<keyword evidence="5 14" id="KW-0808">Transferase</keyword>
<dbReference type="InterPro" id="IPR036909">
    <property type="entry name" value="Cyt_c-like_dom_sf"/>
</dbReference>
<evidence type="ECO:0000313" key="17">
    <source>
        <dbReference type="EMBL" id="WZJ21079.1"/>
    </source>
</evidence>
<comment type="catalytic activity">
    <reaction evidence="12 14">
        <text>L-cysteinyl-[SoxY protein] + thiosulfate + 2 Fe(III)-[cytochrome c] = S-sulfosulfanyl-L-cysteinyl-[SoxY protein] + 2 Fe(II)-[cytochrome c] + 2 H(+)</text>
        <dbReference type="Rhea" id="RHEA:56720"/>
        <dbReference type="Rhea" id="RHEA-COMP:10350"/>
        <dbReference type="Rhea" id="RHEA-COMP:14328"/>
        <dbReference type="Rhea" id="RHEA-COMP:14399"/>
        <dbReference type="Rhea" id="RHEA-COMP:14691"/>
        <dbReference type="ChEBI" id="CHEBI:15378"/>
        <dbReference type="ChEBI" id="CHEBI:29033"/>
        <dbReference type="ChEBI" id="CHEBI:29034"/>
        <dbReference type="ChEBI" id="CHEBI:29950"/>
        <dbReference type="ChEBI" id="CHEBI:33542"/>
        <dbReference type="ChEBI" id="CHEBI:139321"/>
        <dbReference type="EC" id="2.8.5.2"/>
    </reaction>
</comment>
<name>A0ABZ2XEN2_9RHOO</name>
<evidence type="ECO:0000256" key="10">
    <source>
        <dbReference type="ARBA" id="ARBA00023004"/>
    </source>
</evidence>
<dbReference type="NCBIfam" id="TIGR04484">
    <property type="entry name" value="thiosulf_SoxA"/>
    <property type="match status" value="1"/>
</dbReference>
<protein>
    <recommendedName>
        <fullName evidence="14">SoxAX cytochrome complex subunit A</fullName>
        <ecNumber evidence="14">2.8.5.2</ecNumber>
    </recommendedName>
    <alternativeName>
        <fullName evidence="14">Protein SoxA</fullName>
    </alternativeName>
    <alternativeName>
        <fullName evidence="14">Sulfur oxidizing protein A</fullName>
    </alternativeName>
    <alternativeName>
        <fullName evidence="14">Thiosulfate-oxidizing multienzyme system protein SoxA</fullName>
    </alternativeName>
</protein>
<dbReference type="EMBL" id="CP151406">
    <property type="protein sequence ID" value="WZJ21079.1"/>
    <property type="molecule type" value="Genomic_DNA"/>
</dbReference>
<evidence type="ECO:0000256" key="14">
    <source>
        <dbReference type="PIRNR" id="PIRNR038455"/>
    </source>
</evidence>
<dbReference type="InterPro" id="IPR025710">
    <property type="entry name" value="SoxA"/>
</dbReference>
<keyword evidence="8 14" id="KW-0574">Periplasm</keyword>
<proteinExistence type="inferred from homology"/>
<reference evidence="17 18" key="1">
    <citation type="submission" date="2024-04" db="EMBL/GenBank/DDBJ databases">
        <title>Dissimilatory iodate-reducing microorganisms contribute to the enrichment of iodine in groundwater.</title>
        <authorList>
            <person name="Jiang Z."/>
        </authorList>
    </citation>
    <scope>NUCLEOTIDE SEQUENCE [LARGE SCALE GENOMIC DNA]</scope>
    <source>
        <strain evidence="17 18">NCP973</strain>
    </source>
</reference>
<evidence type="ECO:0000256" key="13">
    <source>
        <dbReference type="ARBA" id="ARBA00048423"/>
    </source>
</evidence>
<evidence type="ECO:0000256" key="3">
    <source>
        <dbReference type="ARBA" id="ARBA00022448"/>
    </source>
</evidence>
<evidence type="ECO:0000256" key="4">
    <source>
        <dbReference type="ARBA" id="ARBA00022617"/>
    </source>
</evidence>
<evidence type="ECO:0000259" key="16">
    <source>
        <dbReference type="Pfam" id="PF21342"/>
    </source>
</evidence>
<dbReference type="Proteomes" id="UP001479520">
    <property type="component" value="Chromosome"/>
</dbReference>
<keyword evidence="3 14" id="KW-0813">Transport</keyword>
<evidence type="ECO:0000256" key="7">
    <source>
        <dbReference type="ARBA" id="ARBA00022729"/>
    </source>
</evidence>
<keyword evidence="9 14" id="KW-0249">Electron transport</keyword>
<accession>A0ABZ2XEN2</accession>
<comment type="subcellular location">
    <subcellularLocation>
        <location evidence="1 14">Periplasm</location>
    </subcellularLocation>
</comment>
<feature type="domain" description="Cytochrome c" evidence="16">
    <location>
        <begin position="52"/>
        <end position="148"/>
    </location>
</feature>
<evidence type="ECO:0000256" key="6">
    <source>
        <dbReference type="ARBA" id="ARBA00022723"/>
    </source>
</evidence>
<comment type="subunit">
    <text evidence="2 14">Heterodimer of SoxA and SoxX.</text>
</comment>
<evidence type="ECO:0000256" key="2">
    <source>
        <dbReference type="ARBA" id="ARBA00011530"/>
    </source>
</evidence>
<dbReference type="SUPFAM" id="SSF46626">
    <property type="entry name" value="Cytochrome c"/>
    <property type="match status" value="2"/>
</dbReference>
<evidence type="ECO:0000256" key="15">
    <source>
        <dbReference type="SAM" id="SignalP"/>
    </source>
</evidence>
<keyword evidence="18" id="KW-1185">Reference proteome</keyword>
<evidence type="ECO:0000256" key="12">
    <source>
        <dbReference type="ARBA" id="ARBA00048077"/>
    </source>
</evidence>
<evidence type="ECO:0000256" key="11">
    <source>
        <dbReference type="ARBA" id="ARBA00025746"/>
    </source>
</evidence>
<dbReference type="Gene3D" id="1.10.760.10">
    <property type="entry name" value="Cytochrome c-like domain"/>
    <property type="match status" value="2"/>
</dbReference>
<gene>
    <name evidence="17" type="primary">soxA</name>
    <name evidence="17" type="ORF">AADV58_14160</name>
</gene>
<dbReference type="Pfam" id="PF21342">
    <property type="entry name" value="SoxA-TsdA_cyt-c"/>
    <property type="match status" value="2"/>
</dbReference>
<feature type="chain" id="PRO_5047393092" description="SoxAX cytochrome complex subunit A" evidence="15">
    <location>
        <begin position="26"/>
        <end position="270"/>
    </location>
</feature>
<dbReference type="RefSeq" id="WP_043420955.1">
    <property type="nucleotide sequence ID" value="NZ_CALFBA010000064.1"/>
</dbReference>
<comment type="similarity">
    <text evidence="11 14">Belongs to the SoxA family.</text>
</comment>
<evidence type="ECO:0000256" key="1">
    <source>
        <dbReference type="ARBA" id="ARBA00004418"/>
    </source>
</evidence>
<evidence type="ECO:0000256" key="8">
    <source>
        <dbReference type="ARBA" id="ARBA00022764"/>
    </source>
</evidence>
<evidence type="ECO:0000256" key="5">
    <source>
        <dbReference type="ARBA" id="ARBA00022679"/>
    </source>
</evidence>
<comment type="catalytic activity">
    <reaction evidence="13 14">
        <text>S-sulfanyl-L-cysteinyl-[SoxY protein] + thiosulfate + 2 Fe(III)-[cytochrome c] = S-(2-sulfodisulfanyl)-L-cysteinyl-[SoxY protein] + 2 Fe(II)-[cytochrome c] + 2 H(+)</text>
        <dbReference type="Rhea" id="RHEA:51224"/>
        <dbReference type="Rhea" id="RHEA-COMP:10350"/>
        <dbReference type="Rhea" id="RHEA-COMP:14399"/>
        <dbReference type="Rhea" id="RHEA-COMP:14689"/>
        <dbReference type="Rhea" id="RHEA-COMP:14690"/>
        <dbReference type="ChEBI" id="CHEBI:15378"/>
        <dbReference type="ChEBI" id="CHEBI:29033"/>
        <dbReference type="ChEBI" id="CHEBI:29034"/>
        <dbReference type="ChEBI" id="CHEBI:33542"/>
        <dbReference type="ChEBI" id="CHEBI:61963"/>
        <dbReference type="ChEBI" id="CHEBI:140664"/>
        <dbReference type="EC" id="2.8.5.2"/>
    </reaction>
</comment>
<keyword evidence="4 14" id="KW-0349">Heme</keyword>
<dbReference type="InterPro" id="IPR009056">
    <property type="entry name" value="Cyt_c-like_dom"/>
</dbReference>
<evidence type="ECO:0000313" key="18">
    <source>
        <dbReference type="Proteomes" id="UP001479520"/>
    </source>
</evidence>